<accession>A0ACB7YQA1</accession>
<evidence type="ECO:0000313" key="1">
    <source>
        <dbReference type="EMBL" id="KAH7855344.1"/>
    </source>
</evidence>
<gene>
    <name evidence="1" type="ORF">Vadar_023911</name>
</gene>
<dbReference type="EMBL" id="CM037161">
    <property type="protein sequence ID" value="KAH7855344.1"/>
    <property type="molecule type" value="Genomic_DNA"/>
</dbReference>
<name>A0ACB7YQA1_9ERIC</name>
<reference evidence="1 2" key="1">
    <citation type="journal article" date="2021" name="Hortic Res">
        <title>High-quality reference genome and annotation aids understanding of berry development for evergreen blueberry (Vaccinium darrowii).</title>
        <authorList>
            <person name="Yu J."/>
            <person name="Hulse-Kemp A.M."/>
            <person name="Babiker E."/>
            <person name="Staton M."/>
        </authorList>
    </citation>
    <scope>NUCLEOTIDE SEQUENCE [LARGE SCALE GENOMIC DNA]</scope>
    <source>
        <strain evidence="2">cv. NJ 8807/NJ 8810</strain>
        <tissue evidence="1">Young leaf</tissue>
    </source>
</reference>
<dbReference type="Proteomes" id="UP000828048">
    <property type="component" value="Chromosome 11"/>
</dbReference>
<sequence>MADNDIIDLEEGSGDTEVINNQCLVRRIIHHKTLNNLAVPNILRSSWKTRSDFSIVPWTNNTFLFCFAIDDINFSKFHFWAQVLGMPVDKMTRANAELIGHRFDRLLGVEASSDGQVLNRSFQRIRVEINIDKHLPRGFWLRRKTPGPEMRTGRARKPLIPRAPLSQQVMEAECRLEELLQRRPEFPRREGISGKAHGPTMRVNSTTPQTNRTEEVGLRLTIPDSASEISLPGVSTLARGIVTWQRLFSPLPLKGWWWLTPNSHKEDVDAQMECAGVGATPDIPDPPRVVLDPSAYGGLSHGN</sequence>
<evidence type="ECO:0000313" key="2">
    <source>
        <dbReference type="Proteomes" id="UP000828048"/>
    </source>
</evidence>
<proteinExistence type="predicted"/>
<protein>
    <submittedName>
        <fullName evidence="1">Uncharacterized protein</fullName>
    </submittedName>
</protein>
<keyword evidence="2" id="KW-1185">Reference proteome</keyword>
<comment type="caution">
    <text evidence="1">The sequence shown here is derived from an EMBL/GenBank/DDBJ whole genome shotgun (WGS) entry which is preliminary data.</text>
</comment>
<organism evidence="1 2">
    <name type="scientific">Vaccinium darrowii</name>
    <dbReference type="NCBI Taxonomy" id="229202"/>
    <lineage>
        <taxon>Eukaryota</taxon>
        <taxon>Viridiplantae</taxon>
        <taxon>Streptophyta</taxon>
        <taxon>Embryophyta</taxon>
        <taxon>Tracheophyta</taxon>
        <taxon>Spermatophyta</taxon>
        <taxon>Magnoliopsida</taxon>
        <taxon>eudicotyledons</taxon>
        <taxon>Gunneridae</taxon>
        <taxon>Pentapetalae</taxon>
        <taxon>asterids</taxon>
        <taxon>Ericales</taxon>
        <taxon>Ericaceae</taxon>
        <taxon>Vaccinioideae</taxon>
        <taxon>Vaccinieae</taxon>
        <taxon>Vaccinium</taxon>
    </lineage>
</organism>